<keyword evidence="2" id="KW-1185">Reference proteome</keyword>
<dbReference type="Proteomes" id="UP001201812">
    <property type="component" value="Unassembled WGS sequence"/>
</dbReference>
<organism evidence="1 2">
    <name type="scientific">Ditylenchus destructor</name>
    <dbReference type="NCBI Taxonomy" id="166010"/>
    <lineage>
        <taxon>Eukaryota</taxon>
        <taxon>Metazoa</taxon>
        <taxon>Ecdysozoa</taxon>
        <taxon>Nematoda</taxon>
        <taxon>Chromadorea</taxon>
        <taxon>Rhabditida</taxon>
        <taxon>Tylenchina</taxon>
        <taxon>Tylenchomorpha</taxon>
        <taxon>Sphaerularioidea</taxon>
        <taxon>Anguinidae</taxon>
        <taxon>Anguininae</taxon>
        <taxon>Ditylenchus</taxon>
    </lineage>
</organism>
<dbReference type="EMBL" id="JAKKPZ010000311">
    <property type="protein sequence ID" value="KAI1696692.1"/>
    <property type="molecule type" value="Genomic_DNA"/>
</dbReference>
<sequence>MEEKPKEVETKEVDVSEPNHIYITEVKDASYGRVCEPGEEQLKTAHGRYAQRISEATENGESYVSTIRKSNLLFELSCFNSRSLTNKPPVQDHCSAMTVHERISPPDDLFLREFFPLNHSGRMIPQNALQNL</sequence>
<dbReference type="AlphaFoldDB" id="A0AAD4MJE2"/>
<evidence type="ECO:0000313" key="2">
    <source>
        <dbReference type="Proteomes" id="UP001201812"/>
    </source>
</evidence>
<evidence type="ECO:0000313" key="1">
    <source>
        <dbReference type="EMBL" id="KAI1696692.1"/>
    </source>
</evidence>
<gene>
    <name evidence="1" type="ORF">DdX_18899</name>
</gene>
<proteinExistence type="predicted"/>
<reference evidence="1" key="1">
    <citation type="submission" date="2022-01" db="EMBL/GenBank/DDBJ databases">
        <title>Genome Sequence Resource for Two Populations of Ditylenchus destructor, the Migratory Endoparasitic Phytonematode.</title>
        <authorList>
            <person name="Zhang H."/>
            <person name="Lin R."/>
            <person name="Xie B."/>
        </authorList>
    </citation>
    <scope>NUCLEOTIDE SEQUENCE</scope>
    <source>
        <strain evidence="1">BazhouSP</strain>
    </source>
</reference>
<accession>A0AAD4MJE2</accession>
<comment type="caution">
    <text evidence="1">The sequence shown here is derived from an EMBL/GenBank/DDBJ whole genome shotgun (WGS) entry which is preliminary data.</text>
</comment>
<protein>
    <submittedName>
        <fullName evidence="1">Uncharacterized protein</fullName>
    </submittedName>
</protein>
<name>A0AAD4MJE2_9BILA</name>